<comment type="caution">
    <text evidence="1">The sequence shown here is derived from an EMBL/GenBank/DDBJ whole genome shotgun (WGS) entry which is preliminary data.</text>
</comment>
<name>A0ABD3J309_EUCGL</name>
<dbReference type="Proteomes" id="UP001634007">
    <property type="component" value="Unassembled WGS sequence"/>
</dbReference>
<gene>
    <name evidence="1" type="ORF">ACJRO7_005565</name>
</gene>
<dbReference type="AlphaFoldDB" id="A0ABD3J309"/>
<evidence type="ECO:0000313" key="2">
    <source>
        <dbReference type="Proteomes" id="UP001634007"/>
    </source>
</evidence>
<reference evidence="1 2" key="1">
    <citation type="submission" date="2024-11" db="EMBL/GenBank/DDBJ databases">
        <title>Chromosome-level genome assembly of Eucalyptus globulus Labill. provides insights into its genome evolution.</title>
        <authorList>
            <person name="Li X."/>
        </authorList>
    </citation>
    <scope>NUCLEOTIDE SEQUENCE [LARGE SCALE GENOMIC DNA]</scope>
    <source>
        <strain evidence="1">CL2024</strain>
        <tissue evidence="1">Fresh tender leaves</tissue>
    </source>
</reference>
<sequence length="120" mass="13388">MIESKIYRPTDCSIRGLRGTITKRNASARPPLAASQNDANLLYNDPTSVMKSSALPSFSWHIFGSLRRRMELKRRNDPFAISTSDLGTMQRGILPQPCQLHEPKAEAVPRLPEFLGCGHP</sequence>
<keyword evidence="2" id="KW-1185">Reference proteome</keyword>
<accession>A0ABD3J309</accession>
<proteinExistence type="predicted"/>
<protein>
    <submittedName>
        <fullName evidence="1">Uncharacterized protein</fullName>
    </submittedName>
</protein>
<organism evidence="1 2">
    <name type="scientific">Eucalyptus globulus</name>
    <name type="common">Tasmanian blue gum</name>
    <dbReference type="NCBI Taxonomy" id="34317"/>
    <lineage>
        <taxon>Eukaryota</taxon>
        <taxon>Viridiplantae</taxon>
        <taxon>Streptophyta</taxon>
        <taxon>Embryophyta</taxon>
        <taxon>Tracheophyta</taxon>
        <taxon>Spermatophyta</taxon>
        <taxon>Magnoliopsida</taxon>
        <taxon>eudicotyledons</taxon>
        <taxon>Gunneridae</taxon>
        <taxon>Pentapetalae</taxon>
        <taxon>rosids</taxon>
        <taxon>malvids</taxon>
        <taxon>Myrtales</taxon>
        <taxon>Myrtaceae</taxon>
        <taxon>Myrtoideae</taxon>
        <taxon>Eucalypteae</taxon>
        <taxon>Eucalyptus</taxon>
    </lineage>
</organism>
<evidence type="ECO:0000313" key="1">
    <source>
        <dbReference type="EMBL" id="KAL3720775.1"/>
    </source>
</evidence>
<dbReference type="EMBL" id="JBJKBG010000010">
    <property type="protein sequence ID" value="KAL3720775.1"/>
    <property type="molecule type" value="Genomic_DNA"/>
</dbReference>